<reference evidence="7 8" key="1">
    <citation type="submission" date="2017-03" db="EMBL/GenBank/DDBJ databases">
        <authorList>
            <person name="Afonso C.L."/>
            <person name="Miller P.J."/>
            <person name="Scott M.A."/>
            <person name="Spackman E."/>
            <person name="Goraichik I."/>
            <person name="Dimitrov K.M."/>
            <person name="Suarez D.L."/>
            <person name="Swayne D.E."/>
        </authorList>
    </citation>
    <scope>NUCLEOTIDE SEQUENCE [LARGE SCALE GENOMIC DNA]</scope>
    <source>
        <strain evidence="7 8">CECT 7680</strain>
    </source>
</reference>
<feature type="signal peptide" evidence="5">
    <location>
        <begin position="1"/>
        <end position="23"/>
    </location>
</feature>
<dbReference type="GO" id="GO:0046872">
    <property type="term" value="F:metal ion binding"/>
    <property type="evidence" value="ECO:0007669"/>
    <property type="project" value="UniProtKB-KW"/>
</dbReference>
<dbReference type="Proteomes" id="UP000193409">
    <property type="component" value="Unassembled WGS sequence"/>
</dbReference>
<protein>
    <recommendedName>
        <fullName evidence="6">Cytochrome c domain-containing protein</fullName>
    </recommendedName>
</protein>
<dbReference type="InterPro" id="IPR036909">
    <property type="entry name" value="Cyt_c-like_dom_sf"/>
</dbReference>
<organism evidence="7 8">
    <name type="scientific">Pseudoruegeria aquimaris</name>
    <dbReference type="NCBI Taxonomy" id="393663"/>
    <lineage>
        <taxon>Bacteria</taxon>
        <taxon>Pseudomonadati</taxon>
        <taxon>Pseudomonadota</taxon>
        <taxon>Alphaproteobacteria</taxon>
        <taxon>Rhodobacterales</taxon>
        <taxon>Roseobacteraceae</taxon>
        <taxon>Pseudoruegeria</taxon>
    </lineage>
</organism>
<evidence type="ECO:0000313" key="8">
    <source>
        <dbReference type="Proteomes" id="UP000193409"/>
    </source>
</evidence>
<sequence>MRGRLWIAGLAVAMLLVGPTAFAQERQISLAAAPELAESGLLKHMLPRFSLKNSIRVSVVAPDAAGADVRLLAQGEDGGGRAVFARGAVTYVLIVPEDGAPERAEFTGRFIDWLQSDTGLNTVLAFQPPEGAPFAAAEAEAVVAAAPAFDGDAREGERLSLLHCGRCHVVGDANRMAGLGSTPSFPVLRTFADWEERFTAFYVLKPHPAFTQIPDVTEPFDETRPPPIIPVTMSLDDLDAILAFVAAIAPADLGAPIQHQ</sequence>
<evidence type="ECO:0000256" key="3">
    <source>
        <dbReference type="ARBA" id="ARBA00023004"/>
    </source>
</evidence>
<dbReference type="SUPFAM" id="SSF46626">
    <property type="entry name" value="Cytochrome c"/>
    <property type="match status" value="1"/>
</dbReference>
<keyword evidence="8" id="KW-1185">Reference proteome</keyword>
<feature type="chain" id="PRO_5012147607" description="Cytochrome c domain-containing protein" evidence="5">
    <location>
        <begin position="24"/>
        <end position="260"/>
    </location>
</feature>
<evidence type="ECO:0000256" key="4">
    <source>
        <dbReference type="PROSITE-ProRule" id="PRU00433"/>
    </source>
</evidence>
<dbReference type="GO" id="GO:0020037">
    <property type="term" value="F:heme binding"/>
    <property type="evidence" value="ECO:0007669"/>
    <property type="project" value="InterPro"/>
</dbReference>
<gene>
    <name evidence="7" type="ORF">PSA7680_01462</name>
</gene>
<dbReference type="PROSITE" id="PS51007">
    <property type="entry name" value="CYTC"/>
    <property type="match status" value="1"/>
</dbReference>
<dbReference type="AlphaFoldDB" id="A0A1Y5S1M1"/>
<evidence type="ECO:0000259" key="6">
    <source>
        <dbReference type="PROSITE" id="PS51007"/>
    </source>
</evidence>
<evidence type="ECO:0000256" key="1">
    <source>
        <dbReference type="ARBA" id="ARBA00022617"/>
    </source>
</evidence>
<evidence type="ECO:0000256" key="2">
    <source>
        <dbReference type="ARBA" id="ARBA00022723"/>
    </source>
</evidence>
<evidence type="ECO:0000313" key="7">
    <source>
        <dbReference type="EMBL" id="SLN30527.1"/>
    </source>
</evidence>
<accession>A0A1Y5S1M1</accession>
<dbReference type="RefSeq" id="WP_085868009.1">
    <property type="nucleotide sequence ID" value="NZ_FWFQ01000008.1"/>
</dbReference>
<keyword evidence="2 4" id="KW-0479">Metal-binding</keyword>
<dbReference type="InterPro" id="IPR009056">
    <property type="entry name" value="Cyt_c-like_dom"/>
</dbReference>
<dbReference type="EMBL" id="FWFQ01000008">
    <property type="protein sequence ID" value="SLN30527.1"/>
    <property type="molecule type" value="Genomic_DNA"/>
</dbReference>
<keyword evidence="5" id="KW-0732">Signal</keyword>
<dbReference type="GO" id="GO:0009055">
    <property type="term" value="F:electron transfer activity"/>
    <property type="evidence" value="ECO:0007669"/>
    <property type="project" value="InterPro"/>
</dbReference>
<keyword evidence="1 4" id="KW-0349">Heme</keyword>
<name>A0A1Y5S1M1_9RHOB</name>
<evidence type="ECO:0000256" key="5">
    <source>
        <dbReference type="SAM" id="SignalP"/>
    </source>
</evidence>
<feature type="domain" description="Cytochrome c" evidence="6">
    <location>
        <begin position="151"/>
        <end position="249"/>
    </location>
</feature>
<keyword evidence="3 4" id="KW-0408">Iron</keyword>
<proteinExistence type="predicted"/>